<dbReference type="SUPFAM" id="SSF55729">
    <property type="entry name" value="Acyl-CoA N-acyltransferases (Nat)"/>
    <property type="match status" value="1"/>
</dbReference>
<evidence type="ECO:0000259" key="6">
    <source>
        <dbReference type="PROSITE" id="PS51186"/>
    </source>
</evidence>
<protein>
    <submittedName>
        <fullName evidence="7">Acetyltransferase (GNAT) family protein</fullName>
    </submittedName>
</protein>
<gene>
    <name evidence="7" type="ORF">DFR50_11216</name>
</gene>
<keyword evidence="4" id="KW-0012">Acyltransferase</keyword>
<dbReference type="PANTHER" id="PTHR36449:SF1">
    <property type="entry name" value="ACETYLTRANSFERASE"/>
    <property type="match status" value="1"/>
</dbReference>
<reference evidence="7 8" key="1">
    <citation type="submission" date="2018-06" db="EMBL/GenBank/DDBJ databases">
        <title>Genomic Encyclopedia of Type Strains, Phase IV (KMG-IV): sequencing the most valuable type-strain genomes for metagenomic binning, comparative biology and taxonomic classification.</title>
        <authorList>
            <person name="Goeker M."/>
        </authorList>
    </citation>
    <scope>NUCLEOTIDE SEQUENCE [LARGE SCALE GENOMIC DNA]</scope>
    <source>
        <strain evidence="7 8">DSM 24875</strain>
    </source>
</reference>
<sequence length="164" mass="17621">MEFRAPDLLTAEHVLTAFDSGVASLDDWLRRRALANQVSGASRIYVVATPENRVLGYYALASGALAHAEAPGRIKRNMPDPIPMAVIGRLAIDRSMHGRGLGVALLQDAVLRVRQAASIMGIRGVLVHAISDEARAFYEHHGFISSGTNPLTLILSVADWAPDG</sequence>
<comment type="catalytic activity">
    <reaction evidence="5">
        <text>glycyl-tRNA(Gly) + acetyl-CoA = N-acetylglycyl-tRNA(Gly) + CoA + H(+)</text>
        <dbReference type="Rhea" id="RHEA:81867"/>
        <dbReference type="Rhea" id="RHEA-COMP:9683"/>
        <dbReference type="Rhea" id="RHEA-COMP:19766"/>
        <dbReference type="ChEBI" id="CHEBI:15378"/>
        <dbReference type="ChEBI" id="CHEBI:57287"/>
        <dbReference type="ChEBI" id="CHEBI:57288"/>
        <dbReference type="ChEBI" id="CHEBI:78522"/>
        <dbReference type="ChEBI" id="CHEBI:232036"/>
    </reaction>
</comment>
<dbReference type="Proteomes" id="UP000253529">
    <property type="component" value="Unassembled WGS sequence"/>
</dbReference>
<dbReference type="Pfam" id="PF13508">
    <property type="entry name" value="Acetyltransf_7"/>
    <property type="match status" value="1"/>
</dbReference>
<dbReference type="PROSITE" id="PS51186">
    <property type="entry name" value="GNAT"/>
    <property type="match status" value="1"/>
</dbReference>
<evidence type="ECO:0000256" key="5">
    <source>
        <dbReference type="ARBA" id="ARBA00049880"/>
    </source>
</evidence>
<proteinExistence type="predicted"/>
<evidence type="ECO:0000256" key="4">
    <source>
        <dbReference type="ARBA" id="ARBA00023315"/>
    </source>
</evidence>
<comment type="caution">
    <text evidence="7">The sequence shown here is derived from an EMBL/GenBank/DDBJ whole genome shotgun (WGS) entry which is preliminary data.</text>
</comment>
<evidence type="ECO:0000313" key="8">
    <source>
        <dbReference type="Proteomes" id="UP000253529"/>
    </source>
</evidence>
<dbReference type="EMBL" id="QNRK01000012">
    <property type="protein sequence ID" value="RBP13048.1"/>
    <property type="molecule type" value="Genomic_DNA"/>
</dbReference>
<organism evidence="7 8">
    <name type="scientific">Roseiarcus fermentans</name>
    <dbReference type="NCBI Taxonomy" id="1473586"/>
    <lineage>
        <taxon>Bacteria</taxon>
        <taxon>Pseudomonadati</taxon>
        <taxon>Pseudomonadota</taxon>
        <taxon>Alphaproteobacteria</taxon>
        <taxon>Hyphomicrobiales</taxon>
        <taxon>Roseiarcaceae</taxon>
        <taxon>Roseiarcus</taxon>
    </lineage>
</organism>
<evidence type="ECO:0000256" key="1">
    <source>
        <dbReference type="ARBA" id="ARBA00022491"/>
    </source>
</evidence>
<accession>A0A366FEH0</accession>
<evidence type="ECO:0000256" key="2">
    <source>
        <dbReference type="ARBA" id="ARBA00022649"/>
    </source>
</evidence>
<dbReference type="Gene3D" id="3.40.630.30">
    <property type="match status" value="1"/>
</dbReference>
<dbReference type="AlphaFoldDB" id="A0A366FEH0"/>
<dbReference type="PANTHER" id="PTHR36449">
    <property type="entry name" value="ACETYLTRANSFERASE-RELATED"/>
    <property type="match status" value="1"/>
</dbReference>
<keyword evidence="8" id="KW-1185">Reference proteome</keyword>
<evidence type="ECO:0000256" key="3">
    <source>
        <dbReference type="ARBA" id="ARBA00022679"/>
    </source>
</evidence>
<dbReference type="GO" id="GO:0016747">
    <property type="term" value="F:acyltransferase activity, transferring groups other than amino-acyl groups"/>
    <property type="evidence" value="ECO:0007669"/>
    <property type="project" value="InterPro"/>
</dbReference>
<keyword evidence="2" id="KW-1277">Toxin-antitoxin system</keyword>
<evidence type="ECO:0000313" key="7">
    <source>
        <dbReference type="EMBL" id="RBP13048.1"/>
    </source>
</evidence>
<dbReference type="InterPro" id="IPR000182">
    <property type="entry name" value="GNAT_dom"/>
</dbReference>
<keyword evidence="3 7" id="KW-0808">Transferase</keyword>
<feature type="domain" description="N-acetyltransferase" evidence="6">
    <location>
        <begin position="1"/>
        <end position="164"/>
    </location>
</feature>
<dbReference type="InterPro" id="IPR016181">
    <property type="entry name" value="Acyl_CoA_acyltransferase"/>
</dbReference>
<keyword evidence="1" id="KW-0678">Repressor</keyword>
<name>A0A366FEH0_9HYPH</name>
<dbReference type="RefSeq" id="WP_245427680.1">
    <property type="nucleotide sequence ID" value="NZ_QNRK01000012.1"/>
</dbReference>